<dbReference type="CDD" id="cd05289">
    <property type="entry name" value="MDR_like_2"/>
    <property type="match status" value="1"/>
</dbReference>
<dbReference type="OrthoDB" id="9801186at2"/>
<dbReference type="InterPro" id="IPR020843">
    <property type="entry name" value="ER"/>
</dbReference>
<proteinExistence type="predicted"/>
<dbReference type="SUPFAM" id="SSF50129">
    <property type="entry name" value="GroES-like"/>
    <property type="match status" value="1"/>
</dbReference>
<dbReference type="PROSITE" id="PS01162">
    <property type="entry name" value="QOR_ZETA_CRYSTAL"/>
    <property type="match status" value="1"/>
</dbReference>
<dbReference type="EMBL" id="VFOW01000001">
    <property type="protein sequence ID" value="TQL77631.1"/>
    <property type="molecule type" value="Genomic_DNA"/>
</dbReference>
<dbReference type="InterPro" id="IPR013154">
    <property type="entry name" value="ADH-like_N"/>
</dbReference>
<dbReference type="GO" id="GO:0016491">
    <property type="term" value="F:oxidoreductase activity"/>
    <property type="evidence" value="ECO:0007669"/>
    <property type="project" value="InterPro"/>
</dbReference>
<evidence type="ECO:0000313" key="3">
    <source>
        <dbReference type="Proteomes" id="UP000317043"/>
    </source>
</evidence>
<dbReference type="Gene3D" id="3.40.50.720">
    <property type="entry name" value="NAD(P)-binding Rossmann-like Domain"/>
    <property type="match status" value="1"/>
</dbReference>
<dbReference type="InterPro" id="IPR011032">
    <property type="entry name" value="GroES-like_sf"/>
</dbReference>
<dbReference type="InterPro" id="IPR052733">
    <property type="entry name" value="Chloroplast_QOR"/>
</dbReference>
<dbReference type="InParanoid" id="A0A543AYH8"/>
<sequence>MKAMRYHSHGDSDVLVYEEVDEPTPDAGQVVIRVAGTAFNLLDVAMRIGIVRETMPVRLPHTPNIDVSGVITEVGDGVTGWNVGDEVLALLPPTSPGAAAEYVAAPAAVLARAPRTIALADAAALPVAGLTAWQALSQQANLTAGQTILINGAGGGVGGYAVQLAKRAGAVVTATAGPRSFDRVRAAGADHIVDYTTSPVLEALAGQRFDVVLHLVRNSPEETAALVDLVADGGTFVTATTAGPDDPPRRVRTKAVFARGDAADLARLVSHVDTGELKVEVAERLPLTELAAVHDRAVAGQLPGKVVLSP</sequence>
<dbReference type="GO" id="GO:0008270">
    <property type="term" value="F:zinc ion binding"/>
    <property type="evidence" value="ECO:0007669"/>
    <property type="project" value="InterPro"/>
</dbReference>
<dbReference type="RefSeq" id="WP_142040809.1">
    <property type="nucleotide sequence ID" value="NZ_JBHTGS010000001.1"/>
</dbReference>
<dbReference type="SMART" id="SM00829">
    <property type="entry name" value="PKS_ER"/>
    <property type="match status" value="1"/>
</dbReference>
<comment type="caution">
    <text evidence="2">The sequence shown here is derived from an EMBL/GenBank/DDBJ whole genome shotgun (WGS) entry which is preliminary data.</text>
</comment>
<protein>
    <submittedName>
        <fullName evidence="2">NADPH:quinone reductase-like Zn-dependent oxidoreductase</fullName>
    </submittedName>
</protein>
<feature type="domain" description="Enoyl reductase (ER)" evidence="1">
    <location>
        <begin position="10"/>
        <end position="308"/>
    </location>
</feature>
<accession>A0A543AYH8</accession>
<dbReference type="PANTHER" id="PTHR44013:SF1">
    <property type="entry name" value="ZINC-TYPE ALCOHOL DEHYDROGENASE-LIKE PROTEIN C16A3.02C"/>
    <property type="match status" value="1"/>
</dbReference>
<dbReference type="InterPro" id="IPR036291">
    <property type="entry name" value="NAD(P)-bd_dom_sf"/>
</dbReference>
<dbReference type="Gene3D" id="3.90.180.10">
    <property type="entry name" value="Medium-chain alcohol dehydrogenases, catalytic domain"/>
    <property type="match status" value="1"/>
</dbReference>
<dbReference type="Pfam" id="PF08240">
    <property type="entry name" value="ADH_N"/>
    <property type="match status" value="1"/>
</dbReference>
<dbReference type="Proteomes" id="UP000317043">
    <property type="component" value="Unassembled WGS sequence"/>
</dbReference>
<dbReference type="SUPFAM" id="SSF51735">
    <property type="entry name" value="NAD(P)-binding Rossmann-fold domains"/>
    <property type="match status" value="1"/>
</dbReference>
<organism evidence="2 3">
    <name type="scientific">Stackebrandtia endophytica</name>
    <dbReference type="NCBI Taxonomy" id="1496996"/>
    <lineage>
        <taxon>Bacteria</taxon>
        <taxon>Bacillati</taxon>
        <taxon>Actinomycetota</taxon>
        <taxon>Actinomycetes</taxon>
        <taxon>Glycomycetales</taxon>
        <taxon>Glycomycetaceae</taxon>
        <taxon>Stackebrandtia</taxon>
    </lineage>
</organism>
<dbReference type="AlphaFoldDB" id="A0A543AYH8"/>
<keyword evidence="3" id="KW-1185">Reference proteome</keyword>
<dbReference type="Pfam" id="PF13602">
    <property type="entry name" value="ADH_zinc_N_2"/>
    <property type="match status" value="1"/>
</dbReference>
<gene>
    <name evidence="2" type="ORF">FB566_3191</name>
</gene>
<reference evidence="2 3" key="1">
    <citation type="submission" date="2019-06" db="EMBL/GenBank/DDBJ databases">
        <title>Sequencing the genomes of 1000 actinobacteria strains.</title>
        <authorList>
            <person name="Klenk H.-P."/>
        </authorList>
    </citation>
    <scope>NUCLEOTIDE SEQUENCE [LARGE SCALE GENOMIC DNA]</scope>
    <source>
        <strain evidence="2 3">DSM 45928</strain>
    </source>
</reference>
<dbReference type="InterPro" id="IPR002364">
    <property type="entry name" value="Quin_OxRdtase/zeta-crystal_CS"/>
</dbReference>
<name>A0A543AYH8_9ACTN</name>
<dbReference type="PANTHER" id="PTHR44013">
    <property type="entry name" value="ZINC-TYPE ALCOHOL DEHYDROGENASE-LIKE PROTEIN C16A3.02C"/>
    <property type="match status" value="1"/>
</dbReference>
<evidence type="ECO:0000259" key="1">
    <source>
        <dbReference type="SMART" id="SM00829"/>
    </source>
</evidence>
<evidence type="ECO:0000313" key="2">
    <source>
        <dbReference type="EMBL" id="TQL77631.1"/>
    </source>
</evidence>